<dbReference type="EC" id="1.-.-.-" evidence="2"/>
<reference evidence="2 3" key="1">
    <citation type="submission" date="2023-04" db="EMBL/GenBank/DDBJ databases">
        <title>Fusibacter bizertensis strain WBS, isolated from littoral bottom sediments of the Arctic seas - biochemical and genomic analysis.</title>
        <authorList>
            <person name="Brioukhanov A.L."/>
        </authorList>
    </citation>
    <scope>NUCLEOTIDE SEQUENCE [LARGE SCALE GENOMIC DNA]</scope>
    <source>
        <strain evidence="2 3">WBS</strain>
    </source>
</reference>
<organism evidence="2 3">
    <name type="scientific">Fusibacter bizertensis</name>
    <dbReference type="NCBI Taxonomy" id="1488331"/>
    <lineage>
        <taxon>Bacteria</taxon>
        <taxon>Bacillati</taxon>
        <taxon>Bacillota</taxon>
        <taxon>Clostridia</taxon>
        <taxon>Eubacteriales</taxon>
        <taxon>Eubacteriales Family XII. Incertae Sedis</taxon>
        <taxon>Fusibacter</taxon>
    </lineage>
</organism>
<evidence type="ECO:0000259" key="1">
    <source>
        <dbReference type="Pfam" id="PF01243"/>
    </source>
</evidence>
<dbReference type="GO" id="GO:0004733">
    <property type="term" value="F:pyridoxamine phosphate oxidase activity"/>
    <property type="evidence" value="ECO:0007669"/>
    <property type="project" value="UniProtKB-EC"/>
</dbReference>
<dbReference type="Gene3D" id="2.30.110.10">
    <property type="entry name" value="Electron Transport, Fmn-binding Protein, Chain A"/>
    <property type="match status" value="1"/>
</dbReference>
<name>A0ABT6N8P7_9FIRM</name>
<keyword evidence="3" id="KW-1185">Reference proteome</keyword>
<comment type="caution">
    <text evidence="2">The sequence shown here is derived from an EMBL/GenBank/DDBJ whole genome shotgun (WGS) entry which is preliminary data.</text>
</comment>
<keyword evidence="2" id="KW-0560">Oxidoreductase</keyword>
<evidence type="ECO:0000313" key="3">
    <source>
        <dbReference type="Proteomes" id="UP001158045"/>
    </source>
</evidence>
<evidence type="ECO:0000313" key="2">
    <source>
        <dbReference type="EMBL" id="MDH8676784.1"/>
    </source>
</evidence>
<dbReference type="InterPro" id="IPR011576">
    <property type="entry name" value="Pyridox_Oxase_N"/>
</dbReference>
<feature type="domain" description="Pyridoxamine 5'-phosphate oxidase N-terminal" evidence="1">
    <location>
        <begin position="12"/>
        <end position="78"/>
    </location>
</feature>
<protein>
    <submittedName>
        <fullName evidence="2">Pyridoxamine 5'-phosphate oxidase family protein</fullName>
        <ecNumber evidence="2">1.-.-.-</ecNumber>
        <ecNumber evidence="2">1.4.3.5</ecNumber>
    </submittedName>
</protein>
<dbReference type="RefSeq" id="WP_281092583.1">
    <property type="nucleotide sequence ID" value="NZ_JARYZI010000001.1"/>
</dbReference>
<dbReference type="EC" id="1.4.3.5" evidence="2"/>
<accession>A0ABT6N8P7</accession>
<dbReference type="Pfam" id="PF01243">
    <property type="entry name" value="PNPOx_N"/>
    <property type="match status" value="1"/>
</dbReference>
<proteinExistence type="predicted"/>
<dbReference type="InterPro" id="IPR012349">
    <property type="entry name" value="Split_barrel_FMN-bd"/>
</dbReference>
<gene>
    <name evidence="2" type="ORF">QE109_01430</name>
</gene>
<dbReference type="SUPFAM" id="SSF50475">
    <property type="entry name" value="FMN-binding split barrel"/>
    <property type="match status" value="1"/>
</dbReference>
<dbReference type="Proteomes" id="UP001158045">
    <property type="component" value="Unassembled WGS sequence"/>
</dbReference>
<dbReference type="EMBL" id="JARYZI010000001">
    <property type="protein sequence ID" value="MDH8676784.1"/>
    <property type="molecule type" value="Genomic_DNA"/>
</dbReference>
<sequence length="157" mass="18051">MSEFKESLEVLEALFAKDCQFALATVSGETPSVRIVDTFYDDGGFYIVTHAKTRKVIELMSSPNVALCHDLYRFSGTAINLGHPLKEVNLKIREKLTKVFAPWYFAHNDENDEHMCFVKVDLKDGFYYKDGRGYKVDFLNQVAKIFPFDFDIDETVL</sequence>